<sequence>MINALFFVYSWFIFAPLMLAATVLFGLLCFLLVPFLGPRRAGRLTAVPWSRLGLMLSGVQVRLHGLEHLDPEQSYVIVANHLSQYDIWVLYGHLDKDFRWVMKHELRKVPVIGPCCALLGHIFIDRGDAQAAIASLETAKARLVGGTSILFFPEGTRSRDGALRPFKKGAFRMARDLGLPLLPVTLTGTREILPPDSLRMHPGGATLTVHAPVVVDGNDEAALEAALARCRSAIAGVAAEGCLEPT</sequence>
<keyword evidence="9" id="KW-0444">Lipid biosynthesis</keyword>
<evidence type="ECO:0000256" key="5">
    <source>
        <dbReference type="ARBA" id="ARBA00013211"/>
    </source>
</evidence>
<evidence type="ECO:0000256" key="6">
    <source>
        <dbReference type="ARBA" id="ARBA00016139"/>
    </source>
</evidence>
<keyword evidence="13" id="KW-1185">Reference proteome</keyword>
<comment type="domain">
    <text evidence="9">The HXXXXD motif is essential for acyltransferase activity and may constitute the binding site for the phosphate moiety of the glycerol-3-phosphate.</text>
</comment>
<organism evidence="12 13">
    <name type="scientific">Alloalcanivorax marinus</name>
    <dbReference type="NCBI Taxonomy" id="1177169"/>
    <lineage>
        <taxon>Bacteria</taxon>
        <taxon>Pseudomonadati</taxon>
        <taxon>Pseudomonadota</taxon>
        <taxon>Gammaproteobacteria</taxon>
        <taxon>Oceanospirillales</taxon>
        <taxon>Alcanivoracaceae</taxon>
        <taxon>Alloalcanivorax</taxon>
    </lineage>
</organism>
<dbReference type="CDD" id="cd07989">
    <property type="entry name" value="LPLAT_AGPAT-like"/>
    <property type="match status" value="1"/>
</dbReference>
<evidence type="ECO:0000256" key="10">
    <source>
        <dbReference type="SAM" id="Phobius"/>
    </source>
</evidence>
<comment type="pathway">
    <text evidence="3">Lipid metabolism.</text>
</comment>
<dbReference type="GO" id="GO:0006654">
    <property type="term" value="P:phosphatidic acid biosynthetic process"/>
    <property type="evidence" value="ECO:0007669"/>
    <property type="project" value="TreeGrafter"/>
</dbReference>
<evidence type="ECO:0000256" key="1">
    <source>
        <dbReference type="ARBA" id="ARBA00001141"/>
    </source>
</evidence>
<name>A0A9Q3YMX3_9GAMM</name>
<dbReference type="AlphaFoldDB" id="A0A9Q3YMX3"/>
<feature type="transmembrane region" description="Helical" evidence="10">
    <location>
        <begin position="6"/>
        <end position="33"/>
    </location>
</feature>
<evidence type="ECO:0000259" key="11">
    <source>
        <dbReference type="SMART" id="SM00563"/>
    </source>
</evidence>
<dbReference type="InterPro" id="IPR004552">
    <property type="entry name" value="AGP_acyltrans"/>
</dbReference>
<keyword evidence="10" id="KW-0812">Transmembrane</keyword>
<dbReference type="PANTHER" id="PTHR10434:SF66">
    <property type="entry name" value="PHOSPHOLIPID_GLYCEROL ACYLTRANSFERASE DOMAIN-CONTAINING PROTEIN"/>
    <property type="match status" value="1"/>
</dbReference>
<dbReference type="SMART" id="SM00563">
    <property type="entry name" value="PlsC"/>
    <property type="match status" value="1"/>
</dbReference>
<keyword evidence="7 9" id="KW-0808">Transferase</keyword>
<accession>A0A9Q3YMX3</accession>
<comment type="pathway">
    <text evidence="2">Phospholipid metabolism; CDP-diacylglycerol biosynthesis; CDP-diacylglycerol from sn-glycerol 3-phosphate: step 2/3.</text>
</comment>
<feature type="domain" description="Phospholipid/glycerol acyltransferase" evidence="11">
    <location>
        <begin position="75"/>
        <end position="189"/>
    </location>
</feature>
<comment type="caution">
    <text evidence="12">The sequence shown here is derived from an EMBL/GenBank/DDBJ whole genome shotgun (WGS) entry which is preliminary data.</text>
</comment>
<keyword evidence="9" id="KW-0443">Lipid metabolism</keyword>
<keyword evidence="10" id="KW-0472">Membrane</keyword>
<dbReference type="NCBIfam" id="TIGR00530">
    <property type="entry name" value="AGP_acyltrn"/>
    <property type="match status" value="1"/>
</dbReference>
<dbReference type="Pfam" id="PF01553">
    <property type="entry name" value="Acyltransferase"/>
    <property type="match status" value="1"/>
</dbReference>
<keyword evidence="10" id="KW-1133">Transmembrane helix</keyword>
<dbReference type="InterPro" id="IPR002123">
    <property type="entry name" value="Plipid/glycerol_acylTrfase"/>
</dbReference>
<dbReference type="EMBL" id="JAJGNA010000001">
    <property type="protein sequence ID" value="MCC4307290.1"/>
    <property type="molecule type" value="Genomic_DNA"/>
</dbReference>
<comment type="catalytic activity">
    <reaction evidence="1 9">
        <text>a 1-acyl-sn-glycero-3-phosphate + an acyl-CoA = a 1,2-diacyl-sn-glycero-3-phosphate + CoA</text>
        <dbReference type="Rhea" id="RHEA:19709"/>
        <dbReference type="ChEBI" id="CHEBI:57287"/>
        <dbReference type="ChEBI" id="CHEBI:57970"/>
        <dbReference type="ChEBI" id="CHEBI:58342"/>
        <dbReference type="ChEBI" id="CHEBI:58608"/>
        <dbReference type="EC" id="2.3.1.51"/>
    </reaction>
</comment>
<keyword evidence="8 9" id="KW-0012">Acyltransferase</keyword>
<evidence type="ECO:0000256" key="9">
    <source>
        <dbReference type="RuleBase" id="RU361267"/>
    </source>
</evidence>
<keyword evidence="9" id="KW-0594">Phospholipid biosynthesis</keyword>
<evidence type="ECO:0000313" key="12">
    <source>
        <dbReference type="EMBL" id="MCC4307290.1"/>
    </source>
</evidence>
<dbReference type="GO" id="GO:0003841">
    <property type="term" value="F:1-acylglycerol-3-phosphate O-acyltransferase activity"/>
    <property type="evidence" value="ECO:0007669"/>
    <property type="project" value="UniProtKB-UniRule"/>
</dbReference>
<gene>
    <name evidence="12" type="ORF">LL252_01790</name>
</gene>
<reference evidence="12" key="1">
    <citation type="submission" date="2021-10" db="EMBL/GenBank/DDBJ databases">
        <title>The diversity and Nitrogen Metabolism of Culturable Nitrate-Utilizing Bacteria Within the Oxygen Minimum Zone of the Changjiang (Yangtze River)Estuary.</title>
        <authorList>
            <person name="Zhang D."/>
            <person name="Zheng J."/>
            <person name="Liu S."/>
            <person name="He W."/>
        </authorList>
    </citation>
    <scope>NUCLEOTIDE SEQUENCE</scope>
    <source>
        <strain evidence="12">FXH-223</strain>
    </source>
</reference>
<comment type="similarity">
    <text evidence="4 9">Belongs to the 1-acyl-sn-glycerol-3-phosphate acyltransferase family.</text>
</comment>
<dbReference type="RefSeq" id="WP_228232494.1">
    <property type="nucleotide sequence ID" value="NZ_ARXL01000032.1"/>
</dbReference>
<dbReference type="EC" id="2.3.1.51" evidence="5 9"/>
<evidence type="ECO:0000313" key="13">
    <source>
        <dbReference type="Proteomes" id="UP001108027"/>
    </source>
</evidence>
<dbReference type="SUPFAM" id="SSF69593">
    <property type="entry name" value="Glycerol-3-phosphate (1)-acyltransferase"/>
    <property type="match status" value="1"/>
</dbReference>
<protein>
    <recommendedName>
        <fullName evidence="6 9">1-acyl-sn-glycerol-3-phosphate acyltransferase</fullName>
        <ecNumber evidence="5 9">2.3.1.51</ecNumber>
    </recommendedName>
</protein>
<dbReference type="GO" id="GO:0016020">
    <property type="term" value="C:membrane"/>
    <property type="evidence" value="ECO:0007669"/>
    <property type="project" value="InterPro"/>
</dbReference>
<evidence type="ECO:0000256" key="3">
    <source>
        <dbReference type="ARBA" id="ARBA00005189"/>
    </source>
</evidence>
<evidence type="ECO:0000256" key="7">
    <source>
        <dbReference type="ARBA" id="ARBA00022679"/>
    </source>
</evidence>
<dbReference type="Proteomes" id="UP001108027">
    <property type="component" value="Unassembled WGS sequence"/>
</dbReference>
<evidence type="ECO:0000256" key="8">
    <source>
        <dbReference type="ARBA" id="ARBA00023315"/>
    </source>
</evidence>
<dbReference type="PANTHER" id="PTHR10434">
    <property type="entry name" value="1-ACYL-SN-GLYCEROL-3-PHOSPHATE ACYLTRANSFERASE"/>
    <property type="match status" value="1"/>
</dbReference>
<evidence type="ECO:0000256" key="2">
    <source>
        <dbReference type="ARBA" id="ARBA00004728"/>
    </source>
</evidence>
<evidence type="ECO:0000256" key="4">
    <source>
        <dbReference type="ARBA" id="ARBA00008655"/>
    </source>
</evidence>
<proteinExistence type="inferred from homology"/>
<keyword evidence="9" id="KW-1208">Phospholipid metabolism</keyword>